<dbReference type="PANTHER" id="PTHR36691">
    <property type="entry name" value="TRANSMEMBRANE PROTEIN 247"/>
    <property type="match status" value="1"/>
</dbReference>
<feature type="compositionally biased region" description="Basic and acidic residues" evidence="1">
    <location>
        <begin position="250"/>
        <end position="266"/>
    </location>
</feature>
<reference evidence="2" key="1">
    <citation type="journal article" date="2023" name="DNA Res.">
        <title>Chromosome-level genome assembly of Phrynocephalus forsythii using third-generation DNA sequencing and Hi-C analysis.</title>
        <authorList>
            <person name="Qi Y."/>
            <person name="Zhao W."/>
            <person name="Zhao Y."/>
            <person name="Niu C."/>
            <person name="Cao S."/>
            <person name="Zhang Y."/>
        </authorList>
    </citation>
    <scope>NUCLEOTIDE SEQUENCE</scope>
    <source>
        <tissue evidence="2">Muscle</tissue>
    </source>
</reference>
<dbReference type="AlphaFoldDB" id="A0A9Q1B6M6"/>
<feature type="compositionally biased region" description="Low complexity" evidence="1">
    <location>
        <begin position="1"/>
        <end position="25"/>
    </location>
</feature>
<evidence type="ECO:0000256" key="1">
    <source>
        <dbReference type="SAM" id="MobiDB-lite"/>
    </source>
</evidence>
<feature type="compositionally biased region" description="Basic and acidic residues" evidence="1">
    <location>
        <begin position="151"/>
        <end position="187"/>
    </location>
</feature>
<feature type="compositionally biased region" description="Basic and acidic residues" evidence="1">
    <location>
        <begin position="326"/>
        <end position="344"/>
    </location>
</feature>
<feature type="region of interest" description="Disordered" evidence="1">
    <location>
        <begin position="236"/>
        <end position="280"/>
    </location>
</feature>
<sequence length="374" mass="43432">MDGNTDAPITPAIPAGAADALANGDQWTPFETRRQLDITNSPLQVEALAIEDKKDPKDDKSEEGKEKEQRNAHSTDSDIEKMRLDFELTVLKRQHEENDKQRQHEEKMEHIRQQLPSRAGAHGEEEQLGGRLDPITEIELEKMRMEFELAKLRHISEENERQRQHERKMYEDKEKQRQHEEKMERVRQRQGNFRFVTQKGGVGEAVATETASGAFAELGKIRIELQLAMEIYLPEMDEKKHPSEGSGHQESPKLELQADNKPEAEKTPIPLEQKNSGVTEHLGLQVPRIVVSGAEPEWSSSRMDLAIETELEKRRMEFELTRLKYEHDENERQRQHEEKMEQLRQKGAPPKEVYPTFPPMSQKQNIVHWNKKPI</sequence>
<keyword evidence="3" id="KW-1185">Reference proteome</keyword>
<dbReference type="GO" id="GO:0005783">
    <property type="term" value="C:endoplasmic reticulum"/>
    <property type="evidence" value="ECO:0007669"/>
    <property type="project" value="TreeGrafter"/>
</dbReference>
<proteinExistence type="predicted"/>
<organism evidence="2 3">
    <name type="scientific">Phrynocephalus forsythii</name>
    <dbReference type="NCBI Taxonomy" id="171643"/>
    <lineage>
        <taxon>Eukaryota</taxon>
        <taxon>Metazoa</taxon>
        <taxon>Chordata</taxon>
        <taxon>Craniata</taxon>
        <taxon>Vertebrata</taxon>
        <taxon>Euteleostomi</taxon>
        <taxon>Lepidosauria</taxon>
        <taxon>Squamata</taxon>
        <taxon>Bifurcata</taxon>
        <taxon>Unidentata</taxon>
        <taxon>Episquamata</taxon>
        <taxon>Toxicofera</taxon>
        <taxon>Iguania</taxon>
        <taxon>Acrodonta</taxon>
        <taxon>Agamidae</taxon>
        <taxon>Agaminae</taxon>
        <taxon>Phrynocephalus</taxon>
    </lineage>
</organism>
<dbReference type="OrthoDB" id="9427125at2759"/>
<feature type="region of interest" description="Disordered" evidence="1">
    <location>
        <begin position="1"/>
        <end position="134"/>
    </location>
</feature>
<dbReference type="EMBL" id="JAPFRF010000002">
    <property type="protein sequence ID" value="KAJ7341169.1"/>
    <property type="molecule type" value="Genomic_DNA"/>
</dbReference>
<feature type="region of interest" description="Disordered" evidence="1">
    <location>
        <begin position="151"/>
        <end position="192"/>
    </location>
</feature>
<feature type="region of interest" description="Disordered" evidence="1">
    <location>
        <begin position="326"/>
        <end position="374"/>
    </location>
</feature>
<evidence type="ECO:0000313" key="3">
    <source>
        <dbReference type="Proteomes" id="UP001142489"/>
    </source>
</evidence>
<feature type="compositionally biased region" description="Basic and acidic residues" evidence="1">
    <location>
        <begin position="50"/>
        <end position="86"/>
    </location>
</feature>
<dbReference type="Pfam" id="PF15444">
    <property type="entry name" value="TMEM247"/>
    <property type="match status" value="3"/>
</dbReference>
<dbReference type="InterPro" id="IPR029200">
    <property type="entry name" value="TMEM247"/>
</dbReference>
<comment type="caution">
    <text evidence="2">The sequence shown here is derived from an EMBL/GenBank/DDBJ whole genome shotgun (WGS) entry which is preliminary data.</text>
</comment>
<evidence type="ECO:0000313" key="2">
    <source>
        <dbReference type="EMBL" id="KAJ7341169.1"/>
    </source>
</evidence>
<dbReference type="PANTHER" id="PTHR36691:SF1">
    <property type="entry name" value="TRANSMEMBRANE PROTEIN 247"/>
    <property type="match status" value="1"/>
</dbReference>
<feature type="compositionally biased region" description="Basic and acidic residues" evidence="1">
    <location>
        <begin position="93"/>
        <end position="112"/>
    </location>
</feature>
<accession>A0A9Q1B6M6</accession>
<gene>
    <name evidence="2" type="ORF">JRQ81_004975</name>
</gene>
<dbReference type="Proteomes" id="UP001142489">
    <property type="component" value="Unassembled WGS sequence"/>
</dbReference>
<protein>
    <submittedName>
        <fullName evidence="2">Uncharacterized protein</fullName>
    </submittedName>
</protein>
<name>A0A9Q1B6M6_9SAUR</name>